<dbReference type="AlphaFoldDB" id="A0A2I1MAE3"/>
<evidence type="ECO:0000313" key="12">
    <source>
        <dbReference type="Proteomes" id="UP000234335"/>
    </source>
</evidence>
<comment type="subcellular location">
    <subcellularLocation>
        <location evidence="1">Membrane</location>
        <topology evidence="1">Multi-pass membrane protein</topology>
    </subcellularLocation>
</comment>
<keyword evidence="4 7" id="KW-0812">Transmembrane</keyword>
<keyword evidence="3" id="KW-0813">Transport</keyword>
<reference evidence="10 12" key="1">
    <citation type="submission" date="2017-12" db="EMBL/GenBank/DDBJ databases">
        <title>Phylogenetic diversity of female urinary microbiome.</title>
        <authorList>
            <person name="Thomas-White K."/>
            <person name="Wolfe A.J."/>
        </authorList>
    </citation>
    <scope>NUCLEOTIDE SEQUENCE [LARGE SCALE GENOMIC DNA]</scope>
    <source>
        <strain evidence="10 12">UMB0119</strain>
    </source>
</reference>
<dbReference type="SUPFAM" id="SSF160240">
    <property type="entry name" value="Cation efflux protein cytoplasmic domain-like"/>
    <property type="match status" value="1"/>
</dbReference>
<protein>
    <submittedName>
        <fullName evidence="10">Cation transporter</fullName>
    </submittedName>
    <submittedName>
        <fullName evidence="11">Ferrous-iron efflux pump FieF</fullName>
    </submittedName>
</protein>
<proteinExistence type="inferred from homology"/>
<comment type="similarity">
    <text evidence="2">Belongs to the cation diffusion facilitator (CDF) transporter (TC 2.A.4) family.</text>
</comment>
<evidence type="ECO:0000256" key="2">
    <source>
        <dbReference type="ARBA" id="ARBA00008114"/>
    </source>
</evidence>
<feature type="transmembrane region" description="Helical" evidence="7">
    <location>
        <begin position="98"/>
        <end position="118"/>
    </location>
</feature>
<evidence type="ECO:0000256" key="7">
    <source>
        <dbReference type="SAM" id="Phobius"/>
    </source>
</evidence>
<dbReference type="Pfam" id="PF01545">
    <property type="entry name" value="Cation_efflux"/>
    <property type="match status" value="1"/>
</dbReference>
<feature type="transmembrane region" description="Helical" evidence="7">
    <location>
        <begin position="25"/>
        <end position="47"/>
    </location>
</feature>
<feature type="domain" description="Cation efflux protein cytoplasmic" evidence="9">
    <location>
        <begin position="228"/>
        <end position="303"/>
    </location>
</feature>
<dbReference type="Gene3D" id="3.30.70.1350">
    <property type="entry name" value="Cation efflux protein, cytoplasmic domain"/>
    <property type="match status" value="1"/>
</dbReference>
<feature type="transmembrane region" description="Helical" evidence="7">
    <location>
        <begin position="130"/>
        <end position="150"/>
    </location>
</feature>
<dbReference type="Pfam" id="PF16916">
    <property type="entry name" value="ZT_dimer"/>
    <property type="match status" value="1"/>
</dbReference>
<dbReference type="GO" id="GO:0016020">
    <property type="term" value="C:membrane"/>
    <property type="evidence" value="ECO:0007669"/>
    <property type="project" value="UniProtKB-SubCell"/>
</dbReference>
<dbReference type="InterPro" id="IPR002524">
    <property type="entry name" value="Cation_efflux"/>
</dbReference>
<reference evidence="11 13" key="2">
    <citation type="submission" date="2018-06" db="EMBL/GenBank/DDBJ databases">
        <authorList>
            <consortium name="Pathogen Informatics"/>
            <person name="Doyle S."/>
        </authorList>
    </citation>
    <scope>NUCLEOTIDE SEQUENCE [LARGE SCALE GENOMIC DNA]</scope>
    <source>
        <strain evidence="11 13">NCTC9810</strain>
    </source>
</reference>
<dbReference type="Proteomes" id="UP000255124">
    <property type="component" value="Unassembled WGS sequence"/>
</dbReference>
<evidence type="ECO:0000256" key="6">
    <source>
        <dbReference type="ARBA" id="ARBA00023136"/>
    </source>
</evidence>
<dbReference type="OrthoDB" id="9806522at2"/>
<evidence type="ECO:0000313" key="11">
    <source>
        <dbReference type="EMBL" id="SUU92398.1"/>
    </source>
</evidence>
<evidence type="ECO:0000313" key="13">
    <source>
        <dbReference type="Proteomes" id="UP000255124"/>
    </source>
</evidence>
<keyword evidence="5 7" id="KW-1133">Transmembrane helix</keyword>
<dbReference type="InterPro" id="IPR058533">
    <property type="entry name" value="Cation_efflux_TM"/>
</dbReference>
<keyword evidence="6 7" id="KW-0472">Membrane</keyword>
<evidence type="ECO:0000259" key="9">
    <source>
        <dbReference type="Pfam" id="PF16916"/>
    </source>
</evidence>
<evidence type="ECO:0000259" key="8">
    <source>
        <dbReference type="Pfam" id="PF01545"/>
    </source>
</evidence>
<dbReference type="EMBL" id="UFTA01000002">
    <property type="protein sequence ID" value="SUU92398.1"/>
    <property type="molecule type" value="Genomic_DNA"/>
</dbReference>
<dbReference type="NCBIfam" id="TIGR01297">
    <property type="entry name" value="CDF"/>
    <property type="match status" value="1"/>
</dbReference>
<dbReference type="Gene3D" id="1.20.1510.10">
    <property type="entry name" value="Cation efflux protein transmembrane domain"/>
    <property type="match status" value="1"/>
</dbReference>
<sequence length="331" mass="36891">MFNFLAKKFIKDYKNYDTPEVRLELISLSSIVGIVINLILVIFKLIVGFSTNSSAIVNDGFNNLSDTIVSIMALVGSKVSQKPADKEHPFGHGRSESLISLLVGILIMYVGAKLFINALNHYAGDNQTNFTAIAIIVLVLSIVAKFYIYFLNRKLYRNLESDLNFGVMADARNDILATTGIILGALLEKYFNLKVDALMGVILACFVFKPGLDLFKQSSAYLLGQRVDSEIENKVGKIILANDFIIGYHSLQIHEYGKGHLEGSVDVEIAENLSLLVAHKIVTDIQRKIKDETGLNLSIHMDPTYSLIMSDRVEAEIEKIETQAKNDYEDF</sequence>
<evidence type="ECO:0000256" key="4">
    <source>
        <dbReference type="ARBA" id="ARBA00022692"/>
    </source>
</evidence>
<evidence type="ECO:0000256" key="3">
    <source>
        <dbReference type="ARBA" id="ARBA00022448"/>
    </source>
</evidence>
<dbReference type="InterPro" id="IPR050291">
    <property type="entry name" value="CDF_Transporter"/>
</dbReference>
<dbReference type="Proteomes" id="UP000234335">
    <property type="component" value="Unassembled WGS sequence"/>
</dbReference>
<dbReference type="RefSeq" id="WP_101540162.1">
    <property type="nucleotide sequence ID" value="NZ_CALTZC010000018.1"/>
</dbReference>
<dbReference type="PANTHER" id="PTHR43840:SF50">
    <property type="entry name" value="MANGANESE EFFLUX SYSTEM PROTEIN MNES"/>
    <property type="match status" value="1"/>
</dbReference>
<dbReference type="GO" id="GO:0008324">
    <property type="term" value="F:monoatomic cation transmembrane transporter activity"/>
    <property type="evidence" value="ECO:0007669"/>
    <property type="project" value="InterPro"/>
</dbReference>
<accession>A0A2I1MAE3</accession>
<dbReference type="InterPro" id="IPR027469">
    <property type="entry name" value="Cation_efflux_TMD_sf"/>
</dbReference>
<dbReference type="InterPro" id="IPR036837">
    <property type="entry name" value="Cation_efflux_CTD_sf"/>
</dbReference>
<feature type="domain" description="Cation efflux protein transmembrane" evidence="8">
    <location>
        <begin position="31"/>
        <end position="223"/>
    </location>
</feature>
<evidence type="ECO:0000313" key="10">
    <source>
        <dbReference type="EMBL" id="PKZ17091.1"/>
    </source>
</evidence>
<evidence type="ECO:0000256" key="5">
    <source>
        <dbReference type="ARBA" id="ARBA00022989"/>
    </source>
</evidence>
<name>A0A2I1MAE3_9FIRM</name>
<gene>
    <name evidence="11" type="primary">fieF</name>
    <name evidence="10" type="ORF">CYJ34_04725</name>
    <name evidence="11" type="ORF">NCTC9810_00727</name>
</gene>
<dbReference type="InterPro" id="IPR027470">
    <property type="entry name" value="Cation_efflux_CTD"/>
</dbReference>
<dbReference type="SUPFAM" id="SSF161111">
    <property type="entry name" value="Cation efflux protein transmembrane domain-like"/>
    <property type="match status" value="1"/>
</dbReference>
<organism evidence="10 12">
    <name type="scientific">Anaerococcus octavius</name>
    <dbReference type="NCBI Taxonomy" id="54007"/>
    <lineage>
        <taxon>Bacteria</taxon>
        <taxon>Bacillati</taxon>
        <taxon>Bacillota</taxon>
        <taxon>Tissierellia</taxon>
        <taxon>Tissierellales</taxon>
        <taxon>Peptoniphilaceae</taxon>
        <taxon>Anaerococcus</taxon>
    </lineage>
</organism>
<dbReference type="PANTHER" id="PTHR43840">
    <property type="entry name" value="MITOCHONDRIAL METAL TRANSPORTER 1-RELATED"/>
    <property type="match status" value="1"/>
</dbReference>
<dbReference type="EMBL" id="PKGS01000002">
    <property type="protein sequence ID" value="PKZ17091.1"/>
    <property type="molecule type" value="Genomic_DNA"/>
</dbReference>
<evidence type="ECO:0000256" key="1">
    <source>
        <dbReference type="ARBA" id="ARBA00004141"/>
    </source>
</evidence>
<keyword evidence="12" id="KW-1185">Reference proteome</keyword>